<dbReference type="AlphaFoldDB" id="A0A0B6AHC2"/>
<feature type="compositionally biased region" description="Basic and acidic residues" evidence="7">
    <location>
        <begin position="16"/>
        <end position="29"/>
    </location>
</feature>
<comment type="similarity">
    <text evidence="1">Belongs to the FlgM family.</text>
</comment>
<dbReference type="SUPFAM" id="SSF101498">
    <property type="entry name" value="Anti-sigma factor FlgM"/>
    <property type="match status" value="1"/>
</dbReference>
<organism evidence="9 10">
    <name type="scientific">Priestia megaterium (strain ATCC 14581 / DSM 32 / CCUG 1817 / JCM 2506 / NBRC 15308 / NCIMB 9376 / NCTC 10342 / NRRL B-14308 / VKM B-512 / Ford 19)</name>
    <name type="common">Bacillus megaterium</name>
    <dbReference type="NCBI Taxonomy" id="1348623"/>
    <lineage>
        <taxon>Bacteria</taxon>
        <taxon>Bacillati</taxon>
        <taxon>Bacillota</taxon>
        <taxon>Bacilli</taxon>
        <taxon>Bacillales</taxon>
        <taxon>Bacillaceae</taxon>
        <taxon>Priestia</taxon>
    </lineage>
</organism>
<evidence type="ECO:0000256" key="7">
    <source>
        <dbReference type="SAM" id="MobiDB-lite"/>
    </source>
</evidence>
<dbReference type="EMBL" id="CP009920">
    <property type="protein sequence ID" value="AJI24300.1"/>
    <property type="molecule type" value="Genomic_DNA"/>
</dbReference>
<dbReference type="GO" id="GO:0045892">
    <property type="term" value="P:negative regulation of DNA-templated transcription"/>
    <property type="evidence" value="ECO:0007669"/>
    <property type="project" value="InterPro"/>
</dbReference>
<evidence type="ECO:0000256" key="4">
    <source>
        <dbReference type="ARBA" id="ARBA00022795"/>
    </source>
</evidence>
<evidence type="ECO:0000313" key="9">
    <source>
        <dbReference type="EMBL" id="AJI24300.1"/>
    </source>
</evidence>
<name>A0A0B6AHC2_PRIM2</name>
<evidence type="ECO:0000256" key="6">
    <source>
        <dbReference type="ARBA" id="ARBA00023163"/>
    </source>
</evidence>
<dbReference type="Pfam" id="PF04316">
    <property type="entry name" value="FlgM"/>
    <property type="match status" value="1"/>
</dbReference>
<evidence type="ECO:0000256" key="3">
    <source>
        <dbReference type="ARBA" id="ARBA00022491"/>
    </source>
</evidence>
<evidence type="ECO:0000259" key="8">
    <source>
        <dbReference type="Pfam" id="PF04316"/>
    </source>
</evidence>
<dbReference type="InterPro" id="IPR031316">
    <property type="entry name" value="FlgM_C"/>
</dbReference>
<dbReference type="NCBIfam" id="TIGR03824">
    <property type="entry name" value="FlgM_jcvi"/>
    <property type="match status" value="1"/>
</dbReference>
<gene>
    <name evidence="9" type="primary">flgM</name>
    <name evidence="9" type="ORF">BG04_2107</name>
</gene>
<proteinExistence type="inferred from homology"/>
<reference evidence="9 10" key="1">
    <citation type="journal article" date="2015" name="Genome Announc.">
        <title>Complete genome sequences for 35 biothreat assay-relevant bacillus species.</title>
        <authorList>
            <person name="Johnson S.L."/>
            <person name="Daligault H.E."/>
            <person name="Davenport K.W."/>
            <person name="Jaissle J."/>
            <person name="Frey K.G."/>
            <person name="Ladner J.T."/>
            <person name="Broomall S.M."/>
            <person name="Bishop-Lilly K.A."/>
            <person name="Bruce D.C."/>
            <person name="Gibbons H.S."/>
            <person name="Coyne S.R."/>
            <person name="Lo C.C."/>
            <person name="Meincke L."/>
            <person name="Munk A.C."/>
            <person name="Koroleva G.I."/>
            <person name="Rosenzweig C.N."/>
            <person name="Palacios G.F."/>
            <person name="Redden C.L."/>
            <person name="Minogue T.D."/>
            <person name="Chain P.S."/>
        </authorList>
    </citation>
    <scope>NUCLEOTIDE SEQUENCE [LARGE SCALE GENOMIC DNA]</scope>
    <source>
        <strain evidence="10">ATCC 14581 / DSM 32 / JCM 2506 / NBRC 15308 / NCIMB 9376 / NCTC 10342 / NRRL B-14308 / VKM B-512</strain>
    </source>
</reference>
<feature type="domain" description="Anti-sigma-28 factor FlgM C-terminal" evidence="8">
    <location>
        <begin position="31"/>
        <end position="80"/>
    </location>
</feature>
<protein>
    <recommendedName>
        <fullName evidence="2">Negative regulator of flagellin synthesis</fullName>
    </recommendedName>
</protein>
<dbReference type="GO" id="GO:0044781">
    <property type="term" value="P:bacterial-type flagellum organization"/>
    <property type="evidence" value="ECO:0007669"/>
    <property type="project" value="UniProtKB-KW"/>
</dbReference>
<dbReference type="InterPro" id="IPR035890">
    <property type="entry name" value="Anti-sigma-28_factor_FlgM_sf"/>
</dbReference>
<evidence type="ECO:0000313" key="10">
    <source>
        <dbReference type="Proteomes" id="UP000031829"/>
    </source>
</evidence>
<keyword evidence="4" id="KW-1005">Bacterial flagellum biogenesis</keyword>
<dbReference type="GeneID" id="93645574"/>
<dbReference type="InterPro" id="IPR007412">
    <property type="entry name" value="FlgM"/>
</dbReference>
<feature type="compositionally biased region" description="Basic and acidic residues" evidence="7">
    <location>
        <begin position="37"/>
        <end position="50"/>
    </location>
</feature>
<keyword evidence="9" id="KW-0969">Cilium</keyword>
<dbReference type="Proteomes" id="UP000031829">
    <property type="component" value="Chromosome"/>
</dbReference>
<keyword evidence="3" id="KW-0678">Repressor</keyword>
<keyword evidence="6" id="KW-0804">Transcription</keyword>
<dbReference type="HOGENOM" id="CLU_169011_6_1_9"/>
<accession>A0A0B6AHC2</accession>
<sequence length="84" mass="9661">MKINPSNLFGINPYKKQSEKTEQVSKKNPQDQIHISSEAKKLQGNEPSPERLEKLEKLKQQINSGTYEINGKEIAKSIVDFYKK</sequence>
<feature type="region of interest" description="Disordered" evidence="7">
    <location>
        <begin position="1"/>
        <end position="50"/>
    </location>
</feature>
<keyword evidence="5" id="KW-0805">Transcription regulation</keyword>
<keyword evidence="9" id="KW-0282">Flagellum</keyword>
<dbReference type="RefSeq" id="WP_014457790.1">
    <property type="nucleotide sequence ID" value="NZ_BCVB01000009.1"/>
</dbReference>
<dbReference type="KEGG" id="bmeg:BG04_2107"/>
<evidence type="ECO:0000256" key="1">
    <source>
        <dbReference type="ARBA" id="ARBA00005322"/>
    </source>
</evidence>
<keyword evidence="9" id="KW-0966">Cell projection</keyword>
<evidence type="ECO:0000256" key="2">
    <source>
        <dbReference type="ARBA" id="ARBA00017823"/>
    </source>
</evidence>
<evidence type="ECO:0000256" key="5">
    <source>
        <dbReference type="ARBA" id="ARBA00023015"/>
    </source>
</evidence>